<dbReference type="SUPFAM" id="SSF52540">
    <property type="entry name" value="P-loop containing nucleoside triphosphate hydrolases"/>
    <property type="match status" value="1"/>
</dbReference>
<comment type="caution">
    <text evidence="1">The sequence shown here is derived from an EMBL/GenBank/DDBJ whole genome shotgun (WGS) entry which is preliminary data.</text>
</comment>
<name>A0A9N9GPW4_9GLOM</name>
<dbReference type="OrthoDB" id="2369467at2759"/>
<protein>
    <submittedName>
        <fullName evidence="1">2326_t:CDS:1</fullName>
    </submittedName>
</protein>
<dbReference type="InterPro" id="IPR027417">
    <property type="entry name" value="P-loop_NTPase"/>
</dbReference>
<feature type="non-terminal residue" evidence="1">
    <location>
        <position position="1"/>
    </location>
</feature>
<sequence length="422" mass="47600">MSPHPTSYYYADPMPTNDALMTRIFRKELVALHGPRASGNITLQSVNVHSDEERFWIGIGKSLQEHAGTGYNFSLKSGDDFRLAFSNWNPVVIFVDEFDKLYSAAPEIRDSCLDHFRTIKHAIAGGNSTIHSVVAISTFGILRLNSDKVYELPFNIRDPVQNPYLTKDQVKALFEEYASNKKLEVKPDVIEDIYWQTNGMPSMVCLCGHMIDTVLLGELNNQFLDLATWKGFAISSLNQAVIDQPTFNRLVDELLKEEAKPAVDLLRLQFLPDPRAATLTTRDEIALAEFLARHGVLIMDTTTNCFKLSSPLLHSVILHSVLPKIYPACPSIDVPMYTNGMIKYYNVLIEVLRVFDRENIKSAARYAHKKAQMTIDDQSGVLVPRESVYQQQVASILSNWLGKLRYTVTGQYNVDYVKDGGL</sequence>
<evidence type="ECO:0000313" key="2">
    <source>
        <dbReference type="Proteomes" id="UP000789572"/>
    </source>
</evidence>
<gene>
    <name evidence="1" type="ORF">POCULU_LOCUS8434</name>
</gene>
<dbReference type="Proteomes" id="UP000789572">
    <property type="component" value="Unassembled WGS sequence"/>
</dbReference>
<proteinExistence type="predicted"/>
<keyword evidence="2" id="KW-1185">Reference proteome</keyword>
<organism evidence="1 2">
    <name type="scientific">Paraglomus occultum</name>
    <dbReference type="NCBI Taxonomy" id="144539"/>
    <lineage>
        <taxon>Eukaryota</taxon>
        <taxon>Fungi</taxon>
        <taxon>Fungi incertae sedis</taxon>
        <taxon>Mucoromycota</taxon>
        <taxon>Glomeromycotina</taxon>
        <taxon>Glomeromycetes</taxon>
        <taxon>Paraglomerales</taxon>
        <taxon>Paraglomeraceae</taxon>
        <taxon>Paraglomus</taxon>
    </lineage>
</organism>
<accession>A0A9N9GPW4</accession>
<evidence type="ECO:0000313" key="1">
    <source>
        <dbReference type="EMBL" id="CAG8621339.1"/>
    </source>
</evidence>
<dbReference type="EMBL" id="CAJVPJ010002441">
    <property type="protein sequence ID" value="CAG8621339.1"/>
    <property type="molecule type" value="Genomic_DNA"/>
</dbReference>
<dbReference type="AlphaFoldDB" id="A0A9N9GPW4"/>
<reference evidence="1" key="1">
    <citation type="submission" date="2021-06" db="EMBL/GenBank/DDBJ databases">
        <authorList>
            <person name="Kallberg Y."/>
            <person name="Tangrot J."/>
            <person name="Rosling A."/>
        </authorList>
    </citation>
    <scope>NUCLEOTIDE SEQUENCE</scope>
    <source>
        <strain evidence="1">IA702</strain>
    </source>
</reference>